<protein>
    <submittedName>
        <fullName evidence="1">Uncharacterized protein</fullName>
    </submittedName>
</protein>
<dbReference type="EMBL" id="MF893341">
    <property type="protein sequence ID" value="ATN92955.1"/>
    <property type="molecule type" value="Genomic_DNA"/>
</dbReference>
<dbReference type="Proteomes" id="UP000258840">
    <property type="component" value="Segment"/>
</dbReference>
<keyword evidence="2" id="KW-1185">Reference proteome</keyword>
<proteinExistence type="predicted"/>
<reference evidence="1 2" key="1">
    <citation type="journal article" date="2018" name="Arch. Virol.">
        <title>Genomic characterization of the novel Ralstonia phage RPSC1.</title>
        <authorList>
            <person name="Liao M."/>
        </authorList>
    </citation>
    <scope>NUCLEOTIDE SEQUENCE [LARGE SCALE GENOMIC DNA]</scope>
</reference>
<organism evidence="1 2">
    <name type="scientific">Ralstonia phage RPSC1</name>
    <dbReference type="NCBI Taxonomy" id="2041351"/>
    <lineage>
        <taxon>Viruses</taxon>
        <taxon>Duplodnaviria</taxon>
        <taxon>Heunggongvirae</taxon>
        <taxon>Uroviricota</taxon>
        <taxon>Caudoviricetes</taxon>
        <taxon>Autographivirales</taxon>
        <taxon>Autotranscriptaviridae</taxon>
        <taxon>Stompelvirus</taxon>
        <taxon>Stompelvirus RPSC1</taxon>
    </lineage>
</organism>
<gene>
    <name evidence="1" type="ORF">RPSC1_24</name>
</gene>
<evidence type="ECO:0000313" key="2">
    <source>
        <dbReference type="Proteomes" id="UP000258840"/>
    </source>
</evidence>
<sequence length="108" mass="12088">MIKPAFTLHRRDNGAYIALVADSDPNRPRKALARIDSPDLKDYVVKTAEGNFLVTAGQVLYAMTTSAKFPKLTVEPTKWARTKLFKLRVIAAWQALVSAVKVIAKERF</sequence>
<evidence type="ECO:0000313" key="1">
    <source>
        <dbReference type="EMBL" id="ATN92955.1"/>
    </source>
</evidence>
<accession>A0A2Z2UAQ5</accession>
<name>A0A2Z2UAQ5_9CAUD</name>